<organism evidence="1 2">
    <name type="scientific">Candidatus Tagabacteria bacterium CG09_land_8_20_14_0_10_41_14</name>
    <dbReference type="NCBI Taxonomy" id="1975021"/>
    <lineage>
        <taxon>Bacteria</taxon>
        <taxon>Candidatus Tagaibacteriota</taxon>
    </lineage>
</organism>
<dbReference type="AlphaFoldDB" id="A0A2H0WLU1"/>
<accession>A0A2H0WLU1</accession>
<evidence type="ECO:0000313" key="1">
    <source>
        <dbReference type="EMBL" id="PIS13624.1"/>
    </source>
</evidence>
<evidence type="ECO:0000313" key="2">
    <source>
        <dbReference type="Proteomes" id="UP000230353"/>
    </source>
</evidence>
<dbReference type="EMBL" id="PEZL01000010">
    <property type="protein sequence ID" value="PIS13624.1"/>
    <property type="molecule type" value="Genomic_DNA"/>
</dbReference>
<name>A0A2H0WLU1_9BACT</name>
<dbReference type="Proteomes" id="UP000230353">
    <property type="component" value="Unassembled WGS sequence"/>
</dbReference>
<sequence>MNNRSDRFFSLVPGLGIALQSNFPPEEPVGIFLKKAIPPLAINQEKGQIFHPAVVQPIDEKQILVFFSLVTNSKENFRKLVFFSKHRAIAARFGEVEPFGFDKTRPGPQYTGRDYLSLRFPGPTGKFATVYFKIQPRNATPFYLGVDVSEEGGKIAVRARRIHPNACPRHLYFR</sequence>
<reference evidence="2" key="1">
    <citation type="submission" date="2017-09" db="EMBL/GenBank/DDBJ databases">
        <title>Depth-based differentiation of microbial function through sediment-hosted aquifers and enrichment of novel symbionts in the deep terrestrial subsurface.</title>
        <authorList>
            <person name="Probst A.J."/>
            <person name="Ladd B."/>
            <person name="Jarett J.K."/>
            <person name="Geller-Mcgrath D.E."/>
            <person name="Sieber C.M.K."/>
            <person name="Emerson J.B."/>
            <person name="Anantharaman K."/>
            <person name="Thomas B.C."/>
            <person name="Malmstrom R."/>
            <person name="Stieglmeier M."/>
            <person name="Klingl A."/>
            <person name="Woyke T."/>
            <person name="Ryan C.M."/>
            <person name="Banfield J.F."/>
        </authorList>
    </citation>
    <scope>NUCLEOTIDE SEQUENCE [LARGE SCALE GENOMIC DNA]</scope>
</reference>
<comment type="caution">
    <text evidence="1">The sequence shown here is derived from an EMBL/GenBank/DDBJ whole genome shotgun (WGS) entry which is preliminary data.</text>
</comment>
<gene>
    <name evidence="1" type="ORF">COT67_00740</name>
</gene>
<protein>
    <submittedName>
        <fullName evidence="1">Uncharacterized protein</fullName>
    </submittedName>
</protein>
<proteinExistence type="predicted"/>